<dbReference type="InterPro" id="IPR019546">
    <property type="entry name" value="TAT_signal_bac_arc"/>
</dbReference>
<dbReference type="SUPFAM" id="SSF54862">
    <property type="entry name" value="4Fe-4S ferredoxins"/>
    <property type="match status" value="1"/>
</dbReference>
<evidence type="ECO:0000313" key="6">
    <source>
        <dbReference type="EMBL" id="MEX6429342.1"/>
    </source>
</evidence>
<dbReference type="InterPro" id="IPR017896">
    <property type="entry name" value="4Fe4S_Fe-S-bd"/>
</dbReference>
<dbReference type="NCBIfam" id="TIGR01409">
    <property type="entry name" value="TAT_signal_seq"/>
    <property type="match status" value="1"/>
</dbReference>
<dbReference type="RefSeq" id="WP_369084389.1">
    <property type="nucleotide sequence ID" value="NZ_JBFSHR010000014.1"/>
</dbReference>
<accession>A0ABV3Y1A5</accession>
<keyword evidence="7" id="KW-1185">Reference proteome</keyword>
<dbReference type="InterPro" id="IPR050954">
    <property type="entry name" value="ET_IronSulfur_Cluster-Binding"/>
</dbReference>
<evidence type="ECO:0000256" key="2">
    <source>
        <dbReference type="ARBA" id="ARBA00022723"/>
    </source>
</evidence>
<name>A0ABV3Y1A5_9ACTN</name>
<dbReference type="EMBL" id="JBFSHR010000014">
    <property type="protein sequence ID" value="MEX6429342.1"/>
    <property type="molecule type" value="Genomic_DNA"/>
</dbReference>
<keyword evidence="2" id="KW-0479">Metal-binding</keyword>
<evidence type="ECO:0000313" key="7">
    <source>
        <dbReference type="Proteomes" id="UP001560267"/>
    </source>
</evidence>
<dbReference type="InterPro" id="IPR006311">
    <property type="entry name" value="TAT_signal"/>
</dbReference>
<keyword evidence="4" id="KW-0411">Iron-sulfur</keyword>
<keyword evidence="3" id="KW-0408">Iron</keyword>
<gene>
    <name evidence="6" type="ORF">AB6A68_05750</name>
</gene>
<dbReference type="Gene3D" id="3.30.70.20">
    <property type="match status" value="2"/>
</dbReference>
<dbReference type="PANTHER" id="PTHR43177">
    <property type="entry name" value="PROTEIN NRFC"/>
    <property type="match status" value="1"/>
</dbReference>
<feature type="domain" description="4Fe-4S ferredoxin-type" evidence="5">
    <location>
        <begin position="133"/>
        <end position="162"/>
    </location>
</feature>
<reference evidence="6 7" key="1">
    <citation type="submission" date="2024-07" db="EMBL/GenBank/DDBJ databases">
        <title>Draft Genome Sequence of Ferrimicrobium acidiphilum Strain YE2023, Isolated from a Pulp of Bioleach Reactor.</title>
        <authorList>
            <person name="Elkina Y.A."/>
            <person name="Bulaeva A.G."/>
            <person name="Beletsky A.V."/>
            <person name="Mardanov A.V."/>
        </authorList>
    </citation>
    <scope>NUCLEOTIDE SEQUENCE [LARGE SCALE GENOMIC DNA]</scope>
    <source>
        <strain evidence="6 7">YE2023</strain>
    </source>
</reference>
<feature type="domain" description="4Fe-4S ferredoxin-type" evidence="5">
    <location>
        <begin position="59"/>
        <end position="89"/>
    </location>
</feature>
<organism evidence="6 7">
    <name type="scientific">Ferrimicrobium acidiphilum</name>
    <dbReference type="NCBI Taxonomy" id="121039"/>
    <lineage>
        <taxon>Bacteria</taxon>
        <taxon>Bacillati</taxon>
        <taxon>Actinomycetota</taxon>
        <taxon>Acidimicrobiia</taxon>
        <taxon>Acidimicrobiales</taxon>
        <taxon>Acidimicrobiaceae</taxon>
        <taxon>Ferrimicrobium</taxon>
    </lineage>
</organism>
<evidence type="ECO:0000259" key="5">
    <source>
        <dbReference type="PROSITE" id="PS51379"/>
    </source>
</evidence>
<dbReference type="Proteomes" id="UP001560267">
    <property type="component" value="Unassembled WGS sequence"/>
</dbReference>
<sequence>MGSDEGSKSERAIIDRRNFLGRIAAGGAGLASLGVLTKVGDGFVAKQMAAATTKVTHQWAMVIDLRYCNGCKLCTEACQSAHYLHADQTWINVFRMEDAGGAAYFMPRPCMMCEDPPCVPVCPVKANFRTDEGITLVDQSRCIGTRICMNACPYQARYFNWEAPRPAPRQPFPQEPTWPVPQVEGTVGKCVDCAAMLPTGRLPECVSHCPMGVIYLGDLETDVAVNGIGNTVKLSEFVRDNNAVKFKESYGTHPRVYYILGDGQDLDADTGTS</sequence>
<dbReference type="PANTHER" id="PTHR43177:SF3">
    <property type="entry name" value="PROTEIN NRFC HOMOLOG"/>
    <property type="match status" value="1"/>
</dbReference>
<evidence type="ECO:0000256" key="4">
    <source>
        <dbReference type="ARBA" id="ARBA00023014"/>
    </source>
</evidence>
<evidence type="ECO:0000256" key="1">
    <source>
        <dbReference type="ARBA" id="ARBA00022485"/>
    </source>
</evidence>
<comment type="caution">
    <text evidence="6">The sequence shown here is derived from an EMBL/GenBank/DDBJ whole genome shotgun (WGS) entry which is preliminary data.</text>
</comment>
<dbReference type="Pfam" id="PF13247">
    <property type="entry name" value="Fer4_11"/>
    <property type="match status" value="1"/>
</dbReference>
<dbReference type="PROSITE" id="PS51379">
    <property type="entry name" value="4FE4S_FER_2"/>
    <property type="match status" value="2"/>
</dbReference>
<dbReference type="PROSITE" id="PS51318">
    <property type="entry name" value="TAT"/>
    <property type="match status" value="1"/>
</dbReference>
<evidence type="ECO:0000256" key="3">
    <source>
        <dbReference type="ARBA" id="ARBA00023004"/>
    </source>
</evidence>
<dbReference type="CDD" id="cd10551">
    <property type="entry name" value="PsrB"/>
    <property type="match status" value="1"/>
</dbReference>
<proteinExistence type="predicted"/>
<protein>
    <submittedName>
        <fullName evidence="6">4Fe-4S dicluster domain-containing protein</fullName>
    </submittedName>
</protein>
<keyword evidence="1" id="KW-0004">4Fe-4S</keyword>